<comment type="caution">
    <text evidence="2">The sequence shown here is derived from an EMBL/GenBank/DDBJ whole genome shotgun (WGS) entry which is preliminary data.</text>
</comment>
<reference evidence="2 3" key="1">
    <citation type="submission" date="2015-06" db="EMBL/GenBank/DDBJ databases">
        <title>Draft genome of the ant-associated black yeast Phialophora attae CBS 131958.</title>
        <authorList>
            <person name="Moreno L.F."/>
            <person name="Stielow B.J."/>
            <person name="de Hoog S."/>
            <person name="Vicente V.A."/>
            <person name="Weiss V.A."/>
            <person name="de Vries M."/>
            <person name="Cruz L.M."/>
            <person name="Souza E.M."/>
        </authorList>
    </citation>
    <scope>NUCLEOTIDE SEQUENCE [LARGE SCALE GENOMIC DNA]</scope>
    <source>
        <strain evidence="2 3">CBS 131958</strain>
    </source>
</reference>
<dbReference type="STRING" id="1664694.A0A0N0NS15"/>
<dbReference type="PANTHER" id="PTHR21405:SF0">
    <property type="entry name" value="TETRATRICOPEPTIDE REPEAT PROTEIN 36"/>
    <property type="match status" value="1"/>
</dbReference>
<evidence type="ECO:0000313" key="2">
    <source>
        <dbReference type="EMBL" id="KPI45731.1"/>
    </source>
</evidence>
<name>A0A0N0NS15_9EURO</name>
<dbReference type="Proteomes" id="UP000038010">
    <property type="component" value="Unassembled WGS sequence"/>
</dbReference>
<sequence length="241" mass="26481">MASATYLSRNDNAVLGALFDPESSLSNSTPVADTLPSNFSSTELQDILETERRALLPLNVERPSEDTIATSISDLDTIIEQWPEYASAWNNRAQTRRMLFEIQTLHQEIEALRLIMGDLSQAIALATPQNPSSPVPAAHAKVLASAHTHRGYLLYAASKSEDLATAMTSSIQSLEGLDSEQLEERASHDFSLGGRYGNDMARQLAVRTNPYAKLCGSIVKEAMQKEVMDYNMQIHGMKPAL</sequence>
<dbReference type="PANTHER" id="PTHR21405">
    <property type="entry name" value="CDNA SEQUENCE BC021608"/>
    <property type="match status" value="1"/>
</dbReference>
<evidence type="ECO:0000256" key="1">
    <source>
        <dbReference type="ARBA" id="ARBA00006995"/>
    </source>
</evidence>
<organism evidence="2 3">
    <name type="scientific">Cyphellophora attinorum</name>
    <dbReference type="NCBI Taxonomy" id="1664694"/>
    <lineage>
        <taxon>Eukaryota</taxon>
        <taxon>Fungi</taxon>
        <taxon>Dikarya</taxon>
        <taxon>Ascomycota</taxon>
        <taxon>Pezizomycotina</taxon>
        <taxon>Eurotiomycetes</taxon>
        <taxon>Chaetothyriomycetidae</taxon>
        <taxon>Chaetothyriales</taxon>
        <taxon>Cyphellophoraceae</taxon>
        <taxon>Cyphellophora</taxon>
    </lineage>
</organism>
<dbReference type="AlphaFoldDB" id="A0A0N0NS15"/>
<dbReference type="RefSeq" id="XP_018005694.1">
    <property type="nucleotide sequence ID" value="XM_018147883.1"/>
</dbReference>
<protein>
    <submittedName>
        <fullName evidence="2">Uncharacterized protein</fullName>
    </submittedName>
</protein>
<keyword evidence="3" id="KW-1185">Reference proteome</keyword>
<dbReference type="GeneID" id="28739752"/>
<accession>A0A0N0NS15</accession>
<proteinExistence type="inferred from homology"/>
<dbReference type="GO" id="GO:0006570">
    <property type="term" value="P:tyrosine metabolic process"/>
    <property type="evidence" value="ECO:0007669"/>
    <property type="project" value="TreeGrafter"/>
</dbReference>
<dbReference type="VEuPathDB" id="FungiDB:AB675_750"/>
<dbReference type="InterPro" id="IPR038906">
    <property type="entry name" value="TTC36"/>
</dbReference>
<dbReference type="OrthoDB" id="539634at2759"/>
<dbReference type="EMBL" id="LFJN01000001">
    <property type="protein sequence ID" value="KPI45731.1"/>
    <property type="molecule type" value="Genomic_DNA"/>
</dbReference>
<gene>
    <name evidence="2" type="ORF">AB675_750</name>
</gene>
<comment type="similarity">
    <text evidence="1">Belongs to the TTC36 family.</text>
</comment>
<evidence type="ECO:0000313" key="3">
    <source>
        <dbReference type="Proteomes" id="UP000038010"/>
    </source>
</evidence>